<sequence length="155" mass="17378">MKPRPKRGRSLEEVKTGGPLVKHLSYKRPNKYSIGLVLWSIRPLASRPPFPCFEANLISLFLSVSPMSPPRRGDCGRRTSRELQCACRCLVSCLRPHMTALAFCEGTAKSPGWLECSRSRPVAAIRAWKGAVACRRQKPGTFCLRASPSFSRDYR</sequence>
<evidence type="ECO:0000313" key="1">
    <source>
        <dbReference type="EMBL" id="TVU44198.1"/>
    </source>
</evidence>
<dbReference type="Gramene" id="TVU44198">
    <property type="protein sequence ID" value="TVU44198"/>
    <property type="gene ID" value="EJB05_03633"/>
</dbReference>
<reference evidence="1 2" key="1">
    <citation type="journal article" date="2019" name="Sci. Rep.">
        <title>A high-quality genome of Eragrostis curvula grass provides insights into Poaceae evolution and supports new strategies to enhance forage quality.</title>
        <authorList>
            <person name="Carballo J."/>
            <person name="Santos B.A.C.M."/>
            <person name="Zappacosta D."/>
            <person name="Garbus I."/>
            <person name="Selva J.P."/>
            <person name="Gallo C.A."/>
            <person name="Diaz A."/>
            <person name="Albertini E."/>
            <person name="Caccamo M."/>
            <person name="Echenique V."/>
        </authorList>
    </citation>
    <scope>NUCLEOTIDE SEQUENCE [LARGE SCALE GENOMIC DNA]</scope>
    <source>
        <strain evidence="2">cv. Victoria</strain>
        <tissue evidence="1">Leaf</tissue>
    </source>
</reference>
<dbReference type="EMBL" id="RWGY01000004">
    <property type="protein sequence ID" value="TVU44198.1"/>
    <property type="molecule type" value="Genomic_DNA"/>
</dbReference>
<feature type="non-terminal residue" evidence="1">
    <location>
        <position position="1"/>
    </location>
</feature>
<accession>A0A5J9W7U0</accession>
<keyword evidence="2" id="KW-1185">Reference proteome</keyword>
<proteinExistence type="predicted"/>
<comment type="caution">
    <text evidence="1">The sequence shown here is derived from an EMBL/GenBank/DDBJ whole genome shotgun (WGS) entry which is preliminary data.</text>
</comment>
<name>A0A5J9W7U0_9POAL</name>
<dbReference type="AlphaFoldDB" id="A0A5J9W7U0"/>
<gene>
    <name evidence="1" type="ORF">EJB05_03633</name>
</gene>
<dbReference type="Proteomes" id="UP000324897">
    <property type="component" value="Chromosome 5"/>
</dbReference>
<organism evidence="1 2">
    <name type="scientific">Eragrostis curvula</name>
    <name type="common">weeping love grass</name>
    <dbReference type="NCBI Taxonomy" id="38414"/>
    <lineage>
        <taxon>Eukaryota</taxon>
        <taxon>Viridiplantae</taxon>
        <taxon>Streptophyta</taxon>
        <taxon>Embryophyta</taxon>
        <taxon>Tracheophyta</taxon>
        <taxon>Spermatophyta</taxon>
        <taxon>Magnoliopsida</taxon>
        <taxon>Liliopsida</taxon>
        <taxon>Poales</taxon>
        <taxon>Poaceae</taxon>
        <taxon>PACMAD clade</taxon>
        <taxon>Chloridoideae</taxon>
        <taxon>Eragrostideae</taxon>
        <taxon>Eragrostidinae</taxon>
        <taxon>Eragrostis</taxon>
    </lineage>
</organism>
<evidence type="ECO:0000313" key="2">
    <source>
        <dbReference type="Proteomes" id="UP000324897"/>
    </source>
</evidence>
<protein>
    <submittedName>
        <fullName evidence="1">Uncharacterized protein</fullName>
    </submittedName>
</protein>